<keyword evidence="4 9" id="KW-0812">Transmembrane</keyword>
<feature type="transmembrane region" description="Helical" evidence="9">
    <location>
        <begin position="394"/>
        <end position="414"/>
    </location>
</feature>
<evidence type="ECO:0000313" key="11">
    <source>
        <dbReference type="EMBL" id="THV07699.1"/>
    </source>
</evidence>
<feature type="transmembrane region" description="Helical" evidence="9">
    <location>
        <begin position="592"/>
        <end position="609"/>
    </location>
</feature>
<feature type="transmembrane region" description="Helical" evidence="9">
    <location>
        <begin position="332"/>
        <end position="350"/>
    </location>
</feature>
<feature type="transmembrane region" description="Helical" evidence="9">
    <location>
        <begin position="17"/>
        <end position="36"/>
    </location>
</feature>
<sequence length="839" mass="94891">MVSSTSGYSLNPSWPHFLGYAVIAFSLCIGVGRYILFDQFDPLHCEALINRGSWLDFGRRAWQPDGCMLRDYTPKDSSKCLGPREVVFIGDSVTRRLFFQFAHLVDALLPTQPEDPTQKHANHTLRSKNGFTASFYWDPFLNTSHTFQSASLGTHEEESPVDFPQRPVLLVLGGGLWYLRYQDSGGLSSWEANMERLLHQVGHGPHLPADRVVFLPVEDVVSVKLSPERAKTMHSYDIDAMNSDLYHRIHSPLADTVQFLEHTAPLPISLPSVFNQLLDPSQTQDGLHFSDAVVQTQANILLNLHCNDKLSKRPPFDSTCCRSYPWPNIPQSLFIGTLVAFATYGIYVMLQNRSSIEDWLSIAETSPITTICVAGIIIFLADRTGIWLKEQKSFSPWTFAFLTLSALALGLATVKRADKDLGFLNREQTDEWKGWMQVAILIYHYLGASKISGIYNPIRVLVASYLFMTGYGHTTYYLKKADFAFLRIAQVMLRLNLFTLLLAYLMDADYLAYYFSPLVSLWFMIIYLTMLAGHQYNDRTSFLVAKFLASAGLVTLFMYDLAPLEFLFDILGDYCGIYWSAKEWSFRVKLDLWIVYVGMFTALAVVKIRERRLTELPQWPLAVNVALGASVTAFLWYFAFELYQESKFTYNLWHPYISAIPVLAFVVLRNANAILRSANSRFFAFIGRCSLETFIIQYHLWLAGDTKGVLLVLPGTSWRPLNFVVTSIMFIYVSDQVARATGHVVGMICSDNSKPKPQALPTSSTGATELSTSNVNTQRGTESGENSSGQRLRWVDRLAENPRPSRTAGSWSNVGVKMRIGLLLVLMWLLNMSWSYPLP</sequence>
<keyword evidence="7" id="KW-0325">Glycoprotein</keyword>
<dbReference type="Pfam" id="PF07779">
    <property type="entry name" value="Cas1_AcylT"/>
    <property type="match status" value="1"/>
</dbReference>
<dbReference type="Proteomes" id="UP000297245">
    <property type="component" value="Unassembled WGS sequence"/>
</dbReference>
<keyword evidence="12" id="KW-1185">Reference proteome</keyword>
<feature type="compositionally biased region" description="Polar residues" evidence="8">
    <location>
        <begin position="760"/>
        <end position="790"/>
    </location>
</feature>
<keyword evidence="3" id="KW-0808">Transferase</keyword>
<evidence type="ECO:0000256" key="4">
    <source>
        <dbReference type="ARBA" id="ARBA00022692"/>
    </source>
</evidence>
<evidence type="ECO:0000259" key="10">
    <source>
        <dbReference type="Pfam" id="PF07779"/>
    </source>
</evidence>
<reference evidence="11 12" key="1">
    <citation type="journal article" date="2019" name="Nat. Ecol. Evol.">
        <title>Megaphylogeny resolves global patterns of mushroom evolution.</title>
        <authorList>
            <person name="Varga T."/>
            <person name="Krizsan K."/>
            <person name="Foldi C."/>
            <person name="Dima B."/>
            <person name="Sanchez-Garcia M."/>
            <person name="Sanchez-Ramirez S."/>
            <person name="Szollosi G.J."/>
            <person name="Szarkandi J.G."/>
            <person name="Papp V."/>
            <person name="Albert L."/>
            <person name="Andreopoulos W."/>
            <person name="Angelini C."/>
            <person name="Antonin V."/>
            <person name="Barry K.W."/>
            <person name="Bougher N.L."/>
            <person name="Buchanan P."/>
            <person name="Buyck B."/>
            <person name="Bense V."/>
            <person name="Catcheside P."/>
            <person name="Chovatia M."/>
            <person name="Cooper J."/>
            <person name="Damon W."/>
            <person name="Desjardin D."/>
            <person name="Finy P."/>
            <person name="Geml J."/>
            <person name="Haridas S."/>
            <person name="Hughes K."/>
            <person name="Justo A."/>
            <person name="Karasinski D."/>
            <person name="Kautmanova I."/>
            <person name="Kiss B."/>
            <person name="Kocsube S."/>
            <person name="Kotiranta H."/>
            <person name="LaButti K.M."/>
            <person name="Lechner B.E."/>
            <person name="Liimatainen K."/>
            <person name="Lipzen A."/>
            <person name="Lukacs Z."/>
            <person name="Mihaltcheva S."/>
            <person name="Morgado L.N."/>
            <person name="Niskanen T."/>
            <person name="Noordeloos M.E."/>
            <person name="Ohm R.A."/>
            <person name="Ortiz-Santana B."/>
            <person name="Ovrebo C."/>
            <person name="Racz N."/>
            <person name="Riley R."/>
            <person name="Savchenko A."/>
            <person name="Shiryaev A."/>
            <person name="Soop K."/>
            <person name="Spirin V."/>
            <person name="Szebenyi C."/>
            <person name="Tomsovsky M."/>
            <person name="Tulloss R.E."/>
            <person name="Uehling J."/>
            <person name="Grigoriev I.V."/>
            <person name="Vagvolgyi C."/>
            <person name="Papp T."/>
            <person name="Martin F.M."/>
            <person name="Miettinen O."/>
            <person name="Hibbett D.S."/>
            <person name="Nagy L.G."/>
        </authorList>
    </citation>
    <scope>NUCLEOTIDE SEQUENCE [LARGE SCALE GENOMIC DNA]</scope>
    <source>
        <strain evidence="11 12">CBS 962.96</strain>
    </source>
</reference>
<dbReference type="EMBL" id="ML179037">
    <property type="protein sequence ID" value="THV07699.1"/>
    <property type="molecule type" value="Genomic_DNA"/>
</dbReference>
<feature type="transmembrane region" description="Helical" evidence="9">
    <location>
        <begin position="621"/>
        <end position="640"/>
    </location>
</feature>
<evidence type="ECO:0000256" key="5">
    <source>
        <dbReference type="ARBA" id="ARBA00022989"/>
    </source>
</evidence>
<feature type="region of interest" description="Disordered" evidence="8">
    <location>
        <begin position="754"/>
        <end position="793"/>
    </location>
</feature>
<evidence type="ECO:0000256" key="8">
    <source>
        <dbReference type="SAM" id="MobiDB-lite"/>
    </source>
</evidence>
<dbReference type="PANTHER" id="PTHR13533">
    <property type="entry name" value="N-ACETYLNEURAMINATE 9-O-ACETYLTRANSFERASE"/>
    <property type="match status" value="1"/>
</dbReference>
<organism evidence="11 12">
    <name type="scientific">Dendrothele bispora (strain CBS 962.96)</name>
    <dbReference type="NCBI Taxonomy" id="1314807"/>
    <lineage>
        <taxon>Eukaryota</taxon>
        <taxon>Fungi</taxon>
        <taxon>Dikarya</taxon>
        <taxon>Basidiomycota</taxon>
        <taxon>Agaricomycotina</taxon>
        <taxon>Agaricomycetes</taxon>
        <taxon>Agaricomycetidae</taxon>
        <taxon>Agaricales</taxon>
        <taxon>Agaricales incertae sedis</taxon>
        <taxon>Dendrothele</taxon>
    </lineage>
</organism>
<evidence type="ECO:0000256" key="6">
    <source>
        <dbReference type="ARBA" id="ARBA00023136"/>
    </source>
</evidence>
<feature type="domain" description="Cas1p 10 TM acyl transferase" evidence="10">
    <location>
        <begin position="315"/>
        <end position="754"/>
    </location>
</feature>
<accession>A0A4S8MY92</accession>
<evidence type="ECO:0000256" key="1">
    <source>
        <dbReference type="ARBA" id="ARBA00004141"/>
    </source>
</evidence>
<feature type="transmembrane region" description="Helical" evidence="9">
    <location>
        <begin position="484"/>
        <end position="505"/>
    </location>
</feature>
<evidence type="ECO:0000256" key="9">
    <source>
        <dbReference type="SAM" id="Phobius"/>
    </source>
</evidence>
<keyword evidence="6 9" id="KW-0472">Membrane</keyword>
<feature type="transmembrane region" description="Helical" evidence="9">
    <location>
        <begin position="820"/>
        <end position="837"/>
    </location>
</feature>
<protein>
    <submittedName>
        <fullName evidence="11">Cas1p-domain-containing protein</fullName>
    </submittedName>
</protein>
<feature type="transmembrane region" description="Helical" evidence="9">
    <location>
        <begin position="652"/>
        <end position="670"/>
    </location>
</feature>
<proteinExistence type="inferred from homology"/>
<evidence type="ECO:0000313" key="12">
    <source>
        <dbReference type="Proteomes" id="UP000297245"/>
    </source>
</evidence>
<gene>
    <name evidence="11" type="ORF">K435DRAFT_709802</name>
</gene>
<evidence type="ECO:0000256" key="3">
    <source>
        <dbReference type="ARBA" id="ARBA00022679"/>
    </source>
</evidence>
<dbReference type="GO" id="GO:0005794">
    <property type="term" value="C:Golgi apparatus"/>
    <property type="evidence" value="ECO:0007669"/>
    <property type="project" value="UniProtKB-ARBA"/>
</dbReference>
<dbReference type="AlphaFoldDB" id="A0A4S8MY92"/>
<dbReference type="PANTHER" id="PTHR13533:SF1">
    <property type="entry name" value="N-ACETYLNEURAMINATE 9-O-ACETYLTRANSFERASE"/>
    <property type="match status" value="1"/>
</dbReference>
<dbReference type="InterPro" id="IPR012419">
    <property type="entry name" value="Cas1_AcylTrans_dom"/>
</dbReference>
<dbReference type="OrthoDB" id="1932925at2759"/>
<dbReference type="GO" id="GO:0005975">
    <property type="term" value="P:carbohydrate metabolic process"/>
    <property type="evidence" value="ECO:0007669"/>
    <property type="project" value="UniProtKB-ARBA"/>
</dbReference>
<dbReference type="GO" id="GO:0016740">
    <property type="term" value="F:transferase activity"/>
    <property type="evidence" value="ECO:0007669"/>
    <property type="project" value="UniProtKB-KW"/>
</dbReference>
<feature type="transmembrane region" description="Helical" evidence="9">
    <location>
        <begin position="542"/>
        <end position="559"/>
    </location>
</feature>
<evidence type="ECO:0000256" key="2">
    <source>
        <dbReference type="ARBA" id="ARBA00010666"/>
    </source>
</evidence>
<feature type="transmembrane region" description="Helical" evidence="9">
    <location>
        <begin position="362"/>
        <end position="382"/>
    </location>
</feature>
<keyword evidence="5 9" id="KW-1133">Transmembrane helix</keyword>
<dbReference type="GO" id="GO:0016020">
    <property type="term" value="C:membrane"/>
    <property type="evidence" value="ECO:0007669"/>
    <property type="project" value="UniProtKB-SubCell"/>
</dbReference>
<name>A0A4S8MY92_DENBC</name>
<comment type="similarity">
    <text evidence="2">Belongs to the PC-esterase family. CASD1 subfamily.</text>
</comment>
<feature type="transmembrane region" description="Helical" evidence="9">
    <location>
        <begin position="511"/>
        <end position="530"/>
    </location>
</feature>
<comment type="subcellular location">
    <subcellularLocation>
        <location evidence="1">Membrane</location>
        <topology evidence="1">Multi-pass membrane protein</topology>
    </subcellularLocation>
</comment>
<evidence type="ECO:0000256" key="7">
    <source>
        <dbReference type="ARBA" id="ARBA00023180"/>
    </source>
</evidence>